<sequence length="109" mass="11150">MTTRNTKITTLAATALLAAAFVGSGSAPASAAASPRVSFGHPIPATWTASEYGYGPTSAAAWQDGVTKVGRDFAEFSCYPPFFLIGSGQLADGSWWARVGEHCPGGAPV</sequence>
<dbReference type="Proteomes" id="UP001500751">
    <property type="component" value="Unassembled WGS sequence"/>
</dbReference>
<reference evidence="3" key="1">
    <citation type="journal article" date="2019" name="Int. J. Syst. Evol. Microbiol.">
        <title>The Global Catalogue of Microorganisms (GCM) 10K type strain sequencing project: providing services to taxonomists for standard genome sequencing and annotation.</title>
        <authorList>
            <consortium name="The Broad Institute Genomics Platform"/>
            <consortium name="The Broad Institute Genome Sequencing Center for Infectious Disease"/>
            <person name="Wu L."/>
            <person name="Ma J."/>
        </authorList>
    </citation>
    <scope>NUCLEOTIDE SEQUENCE [LARGE SCALE GENOMIC DNA]</scope>
    <source>
        <strain evidence="3">JCM 16014</strain>
    </source>
</reference>
<keyword evidence="1" id="KW-0732">Signal</keyword>
<organism evidence="2 3">
    <name type="scientific">Catenulispora yoronensis</name>
    <dbReference type="NCBI Taxonomy" id="450799"/>
    <lineage>
        <taxon>Bacteria</taxon>
        <taxon>Bacillati</taxon>
        <taxon>Actinomycetota</taxon>
        <taxon>Actinomycetes</taxon>
        <taxon>Catenulisporales</taxon>
        <taxon>Catenulisporaceae</taxon>
        <taxon>Catenulispora</taxon>
    </lineage>
</organism>
<feature type="signal peptide" evidence="1">
    <location>
        <begin position="1"/>
        <end position="31"/>
    </location>
</feature>
<dbReference type="EMBL" id="BAAAQN010000016">
    <property type="protein sequence ID" value="GAA2030450.1"/>
    <property type="molecule type" value="Genomic_DNA"/>
</dbReference>
<gene>
    <name evidence="2" type="ORF">GCM10009839_32720</name>
</gene>
<evidence type="ECO:0000313" key="2">
    <source>
        <dbReference type="EMBL" id="GAA2030450.1"/>
    </source>
</evidence>
<feature type="chain" id="PRO_5045234820" evidence="1">
    <location>
        <begin position="32"/>
        <end position="109"/>
    </location>
</feature>
<evidence type="ECO:0000256" key="1">
    <source>
        <dbReference type="SAM" id="SignalP"/>
    </source>
</evidence>
<protein>
    <submittedName>
        <fullName evidence="2">Uncharacterized protein</fullName>
    </submittedName>
</protein>
<dbReference type="RefSeq" id="WP_344666459.1">
    <property type="nucleotide sequence ID" value="NZ_BAAAQN010000016.1"/>
</dbReference>
<keyword evidence="3" id="KW-1185">Reference proteome</keyword>
<evidence type="ECO:0000313" key="3">
    <source>
        <dbReference type="Proteomes" id="UP001500751"/>
    </source>
</evidence>
<accession>A0ABP5FN33</accession>
<name>A0ABP5FN33_9ACTN</name>
<comment type="caution">
    <text evidence="2">The sequence shown here is derived from an EMBL/GenBank/DDBJ whole genome shotgun (WGS) entry which is preliminary data.</text>
</comment>
<proteinExistence type="predicted"/>